<dbReference type="PROSITE" id="PS50082">
    <property type="entry name" value="WD_REPEATS_2"/>
    <property type="match status" value="2"/>
</dbReference>
<comment type="similarity">
    <text evidence="4">Belongs to the WD repeat ASA1 family.</text>
</comment>
<feature type="region of interest" description="Disordered" evidence="8">
    <location>
        <begin position="254"/>
        <end position="283"/>
    </location>
</feature>
<reference evidence="9 10" key="1">
    <citation type="journal article" date="2018" name="IMA Fungus">
        <title>IMA Genome-F 9: Draft genome sequence of Annulohypoxylon stygium, Aspergillus mulundensis, Berkeleyomyces basicola (syn. Thielaviopsis basicola), Ceratocystis smalleyi, two Cercospora beticola strains, Coleophoma cylindrospora, Fusarium fracticaudum, Phialophora cf. hyalina, and Morchella septimelata.</title>
        <authorList>
            <person name="Wingfield B.D."/>
            <person name="Bills G.F."/>
            <person name="Dong Y."/>
            <person name="Huang W."/>
            <person name="Nel W.J."/>
            <person name="Swalarsk-Parry B.S."/>
            <person name="Vaghefi N."/>
            <person name="Wilken P.M."/>
            <person name="An Z."/>
            <person name="de Beer Z.W."/>
            <person name="De Vos L."/>
            <person name="Chen L."/>
            <person name="Duong T.A."/>
            <person name="Gao Y."/>
            <person name="Hammerbacher A."/>
            <person name="Kikkert J.R."/>
            <person name="Li Y."/>
            <person name="Li H."/>
            <person name="Li K."/>
            <person name="Li Q."/>
            <person name="Liu X."/>
            <person name="Ma X."/>
            <person name="Naidoo K."/>
            <person name="Pethybridge S.J."/>
            <person name="Sun J."/>
            <person name="Steenkamp E.T."/>
            <person name="van der Nest M.A."/>
            <person name="van Wyk S."/>
            <person name="Wingfield M.J."/>
            <person name="Xiong C."/>
            <person name="Yue Q."/>
            <person name="Zhang X."/>
        </authorList>
    </citation>
    <scope>NUCLEOTIDE SEQUENCE [LARGE SCALE GENOMIC DNA]</scope>
    <source>
        <strain evidence="9 10">BP6252</strain>
    </source>
</reference>
<name>A0A3D8R623_9HELO</name>
<evidence type="ECO:0000256" key="7">
    <source>
        <dbReference type="PROSITE-ProRule" id="PRU00221"/>
    </source>
</evidence>
<sequence length="445" mass="48589">MPRLVSPSSKRLSQRPQTGSPSSPENLNARPDHVLNKATNGWMALPPAQPSYILRGHASQIHCACFIRSNKRLVSGDADGWIVIWGLDIKRPLAVWRAHEGAILGADTWGHDKLITHGKDNKLVVWRLSSEDESSLSTVLPVDTPPEPRRQPWVLHILNVNTMNFCSFACGPAYPASAAPSDASDELLVAVPNTLSSETVDIFHLPTGKRIHTVPSAPGLKGGMVMAVSIFHHPQTKNLIIVAGYESGHTTISQFTTRPKPWNSQESTSAARTSAGEQKSWQTSYLSQPHTQPLLSLSTSPDFTYYLTSSADSVIAKHLIPSAIPAQLALTPSQPYKINQTKHAGQQSLRIRNDGKIFATAGWDARVRVYGCKTLKEVAVLKWHQEGCFAVAFADVDVDVDGGDEGDSGAGKLISVKEERVRRAEKAHWIAVGSKDGKISLWEIY</sequence>
<dbReference type="OrthoDB" id="7668193at2759"/>
<gene>
    <name evidence="9" type="ORF">BP6252_08428</name>
</gene>
<dbReference type="SMART" id="SM00320">
    <property type="entry name" value="WD40"/>
    <property type="match status" value="5"/>
</dbReference>
<dbReference type="PANTHER" id="PTHR19854:SF1">
    <property type="entry name" value="GUANINE NUCLEOTIDE-BINDING PROTEIN SUBUNIT BETA-LIKE PROTEIN 1"/>
    <property type="match status" value="1"/>
</dbReference>
<evidence type="ECO:0000256" key="4">
    <source>
        <dbReference type="ARBA" id="ARBA00037931"/>
    </source>
</evidence>
<dbReference type="SUPFAM" id="SSF50978">
    <property type="entry name" value="WD40 repeat-like"/>
    <property type="match status" value="1"/>
</dbReference>
<dbReference type="InterPro" id="IPR001680">
    <property type="entry name" value="WD40_rpt"/>
</dbReference>
<feature type="repeat" description="WD" evidence="7">
    <location>
        <begin position="54"/>
        <end position="95"/>
    </location>
</feature>
<keyword evidence="2" id="KW-0677">Repeat</keyword>
<comment type="function">
    <text evidence="3">Component of the ASTRA complex involved in chromatin remodeling.</text>
</comment>
<dbReference type="InterPro" id="IPR036322">
    <property type="entry name" value="WD40_repeat_dom_sf"/>
</dbReference>
<dbReference type="STRING" id="1849047.A0A3D8R623"/>
<keyword evidence="10" id="KW-1185">Reference proteome</keyword>
<keyword evidence="1 7" id="KW-0853">WD repeat</keyword>
<protein>
    <recommendedName>
        <fullName evidence="6">ASTRA-associated protein 1</fullName>
    </recommendedName>
</protein>
<evidence type="ECO:0000313" key="10">
    <source>
        <dbReference type="Proteomes" id="UP000256645"/>
    </source>
</evidence>
<dbReference type="AlphaFoldDB" id="A0A3D8R623"/>
<accession>A0A3D8R623</accession>
<evidence type="ECO:0000313" key="9">
    <source>
        <dbReference type="EMBL" id="RDW69408.1"/>
    </source>
</evidence>
<feature type="region of interest" description="Disordered" evidence="8">
    <location>
        <begin position="1"/>
        <end position="32"/>
    </location>
</feature>
<feature type="compositionally biased region" description="Polar residues" evidence="8">
    <location>
        <begin position="1"/>
        <end position="26"/>
    </location>
</feature>
<dbReference type="InterPro" id="IPR015943">
    <property type="entry name" value="WD40/YVTN_repeat-like_dom_sf"/>
</dbReference>
<proteinExistence type="inferred from homology"/>
<dbReference type="PANTHER" id="PTHR19854">
    <property type="entry name" value="TRANSDUCIN BETA-LIKE 3"/>
    <property type="match status" value="1"/>
</dbReference>
<feature type="repeat" description="WD" evidence="7">
    <location>
        <begin position="430"/>
        <end position="445"/>
    </location>
</feature>
<evidence type="ECO:0000256" key="3">
    <source>
        <dbReference type="ARBA" id="ARBA00037338"/>
    </source>
</evidence>
<dbReference type="EMBL" id="PDLM01000009">
    <property type="protein sequence ID" value="RDW69408.1"/>
    <property type="molecule type" value="Genomic_DNA"/>
</dbReference>
<comment type="subunit">
    <text evidence="5">Component of the ASTRA chromatin remodeling machinery complex.</text>
</comment>
<organism evidence="9 10">
    <name type="scientific">Coleophoma cylindrospora</name>
    <dbReference type="NCBI Taxonomy" id="1849047"/>
    <lineage>
        <taxon>Eukaryota</taxon>
        <taxon>Fungi</taxon>
        <taxon>Dikarya</taxon>
        <taxon>Ascomycota</taxon>
        <taxon>Pezizomycotina</taxon>
        <taxon>Leotiomycetes</taxon>
        <taxon>Helotiales</taxon>
        <taxon>Dermateaceae</taxon>
        <taxon>Coleophoma</taxon>
    </lineage>
</organism>
<dbReference type="Proteomes" id="UP000256645">
    <property type="component" value="Unassembled WGS sequence"/>
</dbReference>
<evidence type="ECO:0000256" key="8">
    <source>
        <dbReference type="SAM" id="MobiDB-lite"/>
    </source>
</evidence>
<comment type="caution">
    <text evidence="9">The sequence shown here is derived from an EMBL/GenBank/DDBJ whole genome shotgun (WGS) entry which is preliminary data.</text>
</comment>
<dbReference type="Gene3D" id="2.130.10.10">
    <property type="entry name" value="YVTN repeat-like/Quinoprotein amine dehydrogenase"/>
    <property type="match status" value="3"/>
</dbReference>
<evidence type="ECO:0000256" key="1">
    <source>
        <dbReference type="ARBA" id="ARBA00022574"/>
    </source>
</evidence>
<dbReference type="Pfam" id="PF00400">
    <property type="entry name" value="WD40"/>
    <property type="match status" value="1"/>
</dbReference>
<evidence type="ECO:0000256" key="6">
    <source>
        <dbReference type="ARBA" id="ARBA00040563"/>
    </source>
</evidence>
<evidence type="ECO:0000256" key="5">
    <source>
        <dbReference type="ARBA" id="ARBA00038749"/>
    </source>
</evidence>
<evidence type="ECO:0000256" key="2">
    <source>
        <dbReference type="ARBA" id="ARBA00022737"/>
    </source>
</evidence>
<dbReference type="PROSITE" id="PS50294">
    <property type="entry name" value="WD_REPEATS_REGION"/>
    <property type="match status" value="1"/>
</dbReference>